<proteinExistence type="predicted"/>
<feature type="compositionally biased region" description="Basic and acidic residues" evidence="1">
    <location>
        <begin position="53"/>
        <end position="64"/>
    </location>
</feature>
<feature type="compositionally biased region" description="Acidic residues" evidence="1">
    <location>
        <begin position="65"/>
        <end position="90"/>
    </location>
</feature>
<protein>
    <submittedName>
        <fullName evidence="2">Uncharacterized protein</fullName>
    </submittedName>
</protein>
<dbReference type="AlphaFoldDB" id="A0A820D6A7"/>
<organism evidence="2 3">
    <name type="scientific">Rotaria sordida</name>
    <dbReference type="NCBI Taxonomy" id="392033"/>
    <lineage>
        <taxon>Eukaryota</taxon>
        <taxon>Metazoa</taxon>
        <taxon>Spiralia</taxon>
        <taxon>Gnathifera</taxon>
        <taxon>Rotifera</taxon>
        <taxon>Eurotatoria</taxon>
        <taxon>Bdelloidea</taxon>
        <taxon>Philodinida</taxon>
        <taxon>Philodinidae</taxon>
        <taxon>Rotaria</taxon>
    </lineage>
</organism>
<feature type="compositionally biased region" description="Basic and acidic residues" evidence="1">
    <location>
        <begin position="1"/>
        <end position="10"/>
    </location>
</feature>
<name>A0A820D6A7_9BILA</name>
<comment type="caution">
    <text evidence="2">The sequence shown here is derived from an EMBL/GenBank/DDBJ whole genome shotgun (WGS) entry which is preliminary data.</text>
</comment>
<feature type="region of interest" description="Disordered" evidence="1">
    <location>
        <begin position="1"/>
        <end position="112"/>
    </location>
</feature>
<evidence type="ECO:0000313" key="2">
    <source>
        <dbReference type="EMBL" id="CAF4220947.1"/>
    </source>
</evidence>
<gene>
    <name evidence="2" type="ORF">OTI717_LOCUS39373</name>
</gene>
<dbReference type="Proteomes" id="UP000663823">
    <property type="component" value="Unassembled WGS sequence"/>
</dbReference>
<feature type="non-terminal residue" evidence="2">
    <location>
        <position position="1"/>
    </location>
</feature>
<sequence>QTADSRHRADVTSPLHPLSSSDHEDTVGDSSTIASRPFDMSDLQSNVTSINDNKNELTENKNENIEDTTTDLSPDENSNEYVFDENSDEDPVNKEASDDSDEEELFNSYEHHTDRNFTSTEIALALSLLKTRHSLTNTCISNICKLLKLLCVPNSPLDFRHVRSLICSPYKSTIFGDTLISCPSCHKISTDYTHSSTTPNCINREKFVSNPTINHVLRIEP</sequence>
<reference evidence="2" key="1">
    <citation type="submission" date="2021-02" db="EMBL/GenBank/DDBJ databases">
        <authorList>
            <person name="Nowell W R."/>
        </authorList>
    </citation>
    <scope>NUCLEOTIDE SEQUENCE</scope>
</reference>
<accession>A0A820D6A7</accession>
<evidence type="ECO:0000256" key="1">
    <source>
        <dbReference type="SAM" id="MobiDB-lite"/>
    </source>
</evidence>
<evidence type="ECO:0000313" key="3">
    <source>
        <dbReference type="Proteomes" id="UP000663823"/>
    </source>
</evidence>
<dbReference type="EMBL" id="CAJOAX010025110">
    <property type="protein sequence ID" value="CAF4220947.1"/>
    <property type="molecule type" value="Genomic_DNA"/>
</dbReference>
<feature type="non-terminal residue" evidence="2">
    <location>
        <position position="221"/>
    </location>
</feature>